<evidence type="ECO:0000256" key="2">
    <source>
        <dbReference type="ARBA" id="ARBA00022723"/>
    </source>
</evidence>
<dbReference type="SFLD" id="SFLDS00029">
    <property type="entry name" value="Radical_SAM"/>
    <property type="match status" value="1"/>
</dbReference>
<evidence type="ECO:0000256" key="4">
    <source>
        <dbReference type="ARBA" id="ARBA00023014"/>
    </source>
</evidence>
<accession>A0A3B1DQS2</accession>
<dbReference type="PANTHER" id="PTHR11228">
    <property type="entry name" value="RADICAL SAM DOMAIN PROTEIN"/>
    <property type="match status" value="1"/>
</dbReference>
<dbReference type="Gene3D" id="3.20.20.70">
    <property type="entry name" value="Aldolase class I"/>
    <property type="match status" value="1"/>
</dbReference>
<dbReference type="GO" id="GO:0051536">
    <property type="term" value="F:iron-sulfur cluster binding"/>
    <property type="evidence" value="ECO:0007669"/>
    <property type="project" value="UniProtKB-KW"/>
</dbReference>
<keyword evidence="2" id="KW-0479">Metal-binding</keyword>
<keyword evidence="4" id="KW-0411">Iron-sulfur</keyword>
<protein>
    <recommendedName>
        <fullName evidence="5">Radical SAM core domain-containing protein</fullName>
    </recommendedName>
</protein>
<dbReference type="SFLD" id="SFLDG01067">
    <property type="entry name" value="SPASM/twitch_domain_containing"/>
    <property type="match status" value="1"/>
</dbReference>
<dbReference type="GO" id="GO:0046872">
    <property type="term" value="F:metal ion binding"/>
    <property type="evidence" value="ECO:0007669"/>
    <property type="project" value="UniProtKB-KW"/>
</dbReference>
<evidence type="ECO:0000313" key="6">
    <source>
        <dbReference type="EMBL" id="VAX31027.1"/>
    </source>
</evidence>
<reference evidence="6" key="1">
    <citation type="submission" date="2018-06" db="EMBL/GenBank/DDBJ databases">
        <authorList>
            <person name="Zhirakovskaya E."/>
        </authorList>
    </citation>
    <scope>NUCLEOTIDE SEQUENCE</scope>
</reference>
<dbReference type="InterPro" id="IPR013785">
    <property type="entry name" value="Aldolase_TIM"/>
</dbReference>
<dbReference type="GO" id="GO:0003824">
    <property type="term" value="F:catalytic activity"/>
    <property type="evidence" value="ECO:0007669"/>
    <property type="project" value="InterPro"/>
</dbReference>
<keyword evidence="1" id="KW-0949">S-adenosyl-L-methionine</keyword>
<dbReference type="InterPro" id="IPR058240">
    <property type="entry name" value="rSAM_sf"/>
</dbReference>
<keyword evidence="3" id="KW-0408">Iron</keyword>
<proteinExistence type="predicted"/>
<evidence type="ECO:0000256" key="1">
    <source>
        <dbReference type="ARBA" id="ARBA00022691"/>
    </source>
</evidence>
<gene>
    <name evidence="6" type="ORF">MNBD_NITROSPIRAE02-274</name>
</gene>
<dbReference type="SUPFAM" id="SSF102114">
    <property type="entry name" value="Radical SAM enzymes"/>
    <property type="match status" value="1"/>
</dbReference>
<dbReference type="CDD" id="cd01335">
    <property type="entry name" value="Radical_SAM"/>
    <property type="match status" value="1"/>
</dbReference>
<dbReference type="AlphaFoldDB" id="A0A3B1DQS2"/>
<dbReference type="InterPro" id="IPR050377">
    <property type="entry name" value="Radical_SAM_PqqE_MftC-like"/>
</dbReference>
<feature type="domain" description="Radical SAM core" evidence="5">
    <location>
        <begin position="10"/>
        <end position="255"/>
    </location>
</feature>
<evidence type="ECO:0000256" key="3">
    <source>
        <dbReference type="ARBA" id="ARBA00023004"/>
    </source>
</evidence>
<name>A0A3B1DQS2_9ZZZZ</name>
<sequence length="410" mass="46753">MTAIGTLLRKTIPGQLVIQYTDICNARCPQCGMRASEKFPRSKLSSDVVRQIIDSASQRGMQAISFTGGEPLLFFDEIISMIKYAEDAGIKYIRTGTNGFLFADHDRPGYSDRIAGIAEKLAETGIYTFWISIDSSNPEVHESMRGLPGVIEGIEKALPIFHEHGIYPSANLGINRNIGGPFPGTKMDAVEFYEYFREAFRNFFDFIIDMGFTISNACYPMSSDSDPEHNDAVYRATSEDDVVKFAAHQKPLLFKALFDTIPAYRSRIRIFSPRSSLFSLIRQYTAGDWNCYPCRGGEEFFFIDARSGDTYPCGYRGDESLGKFWEMDLSDKDNRAVCRKCDWECFRDPSELFGPFQDLTSSPFGFFKRMVTDRAYMKLWIQDIQYYRACDFFNGRTLPDLKKLSKWNSA</sequence>
<organism evidence="6">
    <name type="scientific">hydrothermal vent metagenome</name>
    <dbReference type="NCBI Taxonomy" id="652676"/>
    <lineage>
        <taxon>unclassified sequences</taxon>
        <taxon>metagenomes</taxon>
        <taxon>ecological metagenomes</taxon>
    </lineage>
</organism>
<dbReference type="PROSITE" id="PS51918">
    <property type="entry name" value="RADICAL_SAM"/>
    <property type="match status" value="1"/>
</dbReference>
<dbReference type="PANTHER" id="PTHR11228:SF7">
    <property type="entry name" value="PQQA PEPTIDE CYCLASE"/>
    <property type="match status" value="1"/>
</dbReference>
<evidence type="ECO:0000259" key="5">
    <source>
        <dbReference type="PROSITE" id="PS51918"/>
    </source>
</evidence>
<dbReference type="Pfam" id="PF04055">
    <property type="entry name" value="Radical_SAM"/>
    <property type="match status" value="1"/>
</dbReference>
<dbReference type="InterPro" id="IPR007197">
    <property type="entry name" value="rSAM"/>
</dbReference>
<dbReference type="EMBL" id="UOGH01000192">
    <property type="protein sequence ID" value="VAX31027.1"/>
    <property type="molecule type" value="Genomic_DNA"/>
</dbReference>